<dbReference type="Pfam" id="PF12021">
    <property type="entry name" value="DUF3509"/>
    <property type="match status" value="1"/>
</dbReference>
<dbReference type="EMBL" id="LT629763">
    <property type="protein sequence ID" value="SDS09038.1"/>
    <property type="molecule type" value="Genomic_DNA"/>
</dbReference>
<name>A0A1H1PCK8_9GAMM</name>
<proteinExistence type="predicted"/>
<dbReference type="OrthoDB" id="6889611at2"/>
<sequence length="113" mass="13257">MQRDLTPFYEAFPDYHISCEPRPDGNQLLVICDKNSNPVYRRVLLANMSDAQLISRIKLDLFVEGHDSQRDLETLLTEVKQQSYTGGELHRTKWDRLWEERKLTITGRPPRKG</sequence>
<evidence type="ECO:0008006" key="3">
    <source>
        <dbReference type="Google" id="ProtNLM"/>
    </source>
</evidence>
<dbReference type="Proteomes" id="UP000243413">
    <property type="component" value="Chromosome I"/>
</dbReference>
<gene>
    <name evidence="1" type="ORF">SAMN05216271_1131</name>
</gene>
<evidence type="ECO:0000313" key="2">
    <source>
        <dbReference type="Proteomes" id="UP000243413"/>
    </source>
</evidence>
<organism evidence="1 2">
    <name type="scientific">Halopseudomonas sabulinigri</name>
    <dbReference type="NCBI Taxonomy" id="472181"/>
    <lineage>
        <taxon>Bacteria</taxon>
        <taxon>Pseudomonadati</taxon>
        <taxon>Pseudomonadota</taxon>
        <taxon>Gammaproteobacteria</taxon>
        <taxon>Pseudomonadales</taxon>
        <taxon>Pseudomonadaceae</taxon>
        <taxon>Halopseudomonas</taxon>
    </lineage>
</organism>
<accession>A0A1H1PCK8</accession>
<protein>
    <recommendedName>
        <fullName evidence="3">DUF3509 domain-containing protein</fullName>
    </recommendedName>
</protein>
<dbReference type="AlphaFoldDB" id="A0A1H1PCK8"/>
<dbReference type="InterPro" id="IPR021898">
    <property type="entry name" value="DUF3509"/>
</dbReference>
<evidence type="ECO:0000313" key="1">
    <source>
        <dbReference type="EMBL" id="SDS09038.1"/>
    </source>
</evidence>
<reference evidence="2" key="1">
    <citation type="submission" date="2016-10" db="EMBL/GenBank/DDBJ databases">
        <authorList>
            <person name="Varghese N."/>
            <person name="Submissions S."/>
        </authorList>
    </citation>
    <scope>NUCLEOTIDE SEQUENCE [LARGE SCALE GENOMIC DNA]</scope>
    <source>
        <strain evidence="2">JCM 14963</strain>
    </source>
</reference>
<dbReference type="RefSeq" id="WP_092284636.1">
    <property type="nucleotide sequence ID" value="NZ_LT629763.1"/>
</dbReference>